<keyword evidence="6 8" id="KW-0408">Iron</keyword>
<dbReference type="EMBL" id="JAOEGN010000001">
    <property type="protein sequence ID" value="MCU0104070.1"/>
    <property type="molecule type" value="Genomic_DNA"/>
</dbReference>
<protein>
    <recommendedName>
        <fullName evidence="8">Ion-translocating oxidoreductase complex subunit C</fullName>
        <ecNumber evidence="8">7.-.-.-</ecNumber>
    </recommendedName>
    <alternativeName>
        <fullName evidence="8">Rnf electron transport complex subunit C</fullName>
    </alternativeName>
</protein>
<sequence>MIEKTRHIPDGKKERKNQPVNHYLEAEYLYFPTTDLRCPAGESCVIDGQYVKVGELIGTRHGGFFDQPIHSTVSGYVVGFEKKVHSSGQTVDCLIVKNDKKYVLHESCVSRTDEEIAALTKADYVQIIKDSGLSGLGGSGFPTYIKLETKHPIDVVVGNGVECEPHLISDYKLILERSHRIIEGLTYAMRATGAKKGIIAVKKKYPELYEVLENARHSFTEFDIEIKRVGNHYPQGWELDTIKHATGINVPIGKLPAEYGVTVFNVATLYGFYRAVKRRMPITERFVTISGNGIKTERNFSVRIGTPMRDLIEMCGGYNENGKNKVVICGGPMMGTNLQNDDLVITKTVTSLIVLDEEPIQTEPCIHCASCVYSCPVEIQPVQIMNAYKDRDKDAIAALNVNKCIECGLCSFTCPSKIHLTETMRQAKRFIRK</sequence>
<dbReference type="Proteomes" id="UP001209076">
    <property type="component" value="Unassembled WGS sequence"/>
</dbReference>
<dbReference type="Gene3D" id="3.10.20.600">
    <property type="match status" value="1"/>
</dbReference>
<dbReference type="HAMAP" id="MF_00461">
    <property type="entry name" value="RsxC_RnfC"/>
    <property type="match status" value="1"/>
</dbReference>
<dbReference type="PROSITE" id="PS00198">
    <property type="entry name" value="4FE4S_FER_1"/>
    <property type="match status" value="1"/>
</dbReference>
<keyword evidence="8" id="KW-1003">Cell membrane</keyword>
<evidence type="ECO:0000256" key="1">
    <source>
        <dbReference type="ARBA" id="ARBA00022448"/>
    </source>
</evidence>
<dbReference type="EC" id="7.-.-.-" evidence="8"/>
<feature type="binding site" evidence="8">
    <location>
        <position position="414"/>
    </location>
    <ligand>
        <name>[4Fe-4S] cluster</name>
        <dbReference type="ChEBI" id="CHEBI:49883"/>
        <label>1</label>
    </ligand>
</feature>
<feature type="binding site" evidence="8">
    <location>
        <position position="375"/>
    </location>
    <ligand>
        <name>[4Fe-4S] cluster</name>
        <dbReference type="ChEBI" id="CHEBI:49883"/>
        <label>2</label>
    </ligand>
</feature>
<dbReference type="PROSITE" id="PS51379">
    <property type="entry name" value="4FE4S_FER_2"/>
    <property type="match status" value="2"/>
</dbReference>
<feature type="binding site" evidence="8">
    <location>
        <position position="365"/>
    </location>
    <ligand>
        <name>[4Fe-4S] cluster</name>
        <dbReference type="ChEBI" id="CHEBI:49883"/>
        <label>1</label>
    </ligand>
</feature>
<dbReference type="InterPro" id="IPR017900">
    <property type="entry name" value="4Fe4S_Fe_S_CS"/>
</dbReference>
<dbReference type="Pfam" id="PF10531">
    <property type="entry name" value="SLBB"/>
    <property type="match status" value="1"/>
</dbReference>
<comment type="function">
    <text evidence="8">Part of a membrane-bound complex that couples electron transfer with translocation of ions across the membrane.</text>
</comment>
<keyword evidence="8" id="KW-0472">Membrane</keyword>
<evidence type="ECO:0000256" key="2">
    <source>
        <dbReference type="ARBA" id="ARBA00022485"/>
    </source>
</evidence>
<comment type="cofactor">
    <cofactor evidence="8">
        <name>[4Fe-4S] cluster</name>
        <dbReference type="ChEBI" id="CHEBI:49883"/>
    </cofactor>
    <text evidence="8">Binds 2 [4Fe-4S] clusters per subunit.</text>
</comment>
<evidence type="ECO:0000313" key="10">
    <source>
        <dbReference type="EMBL" id="MCU0104070.1"/>
    </source>
</evidence>
<dbReference type="Pfam" id="PF01512">
    <property type="entry name" value="Complex1_51K"/>
    <property type="match status" value="1"/>
</dbReference>
<evidence type="ECO:0000313" key="11">
    <source>
        <dbReference type="Proteomes" id="UP001209076"/>
    </source>
</evidence>
<dbReference type="InterPro" id="IPR026902">
    <property type="entry name" value="RnfC_N"/>
</dbReference>
<keyword evidence="1 8" id="KW-0813">Transport</keyword>
<comment type="subunit">
    <text evidence="8">The complex is composed of six subunits: RnfA, RnfB, RnfC, RnfD, RnfE and RnfG.</text>
</comment>
<proteinExistence type="inferred from homology"/>
<keyword evidence="4 8" id="KW-0677">Repeat</keyword>
<organism evidence="10 11">
    <name type="scientific">Paracholeplasma vituli</name>
    <dbReference type="NCBI Taxonomy" id="69473"/>
    <lineage>
        <taxon>Bacteria</taxon>
        <taxon>Bacillati</taxon>
        <taxon>Mycoplasmatota</taxon>
        <taxon>Mollicutes</taxon>
        <taxon>Acholeplasmatales</taxon>
        <taxon>Acholeplasmataceae</taxon>
        <taxon>Paracholeplasma</taxon>
    </lineage>
</organism>
<dbReference type="Gene3D" id="3.40.50.11540">
    <property type="entry name" value="NADH-ubiquinone oxidoreductase 51kDa subunit"/>
    <property type="match status" value="1"/>
</dbReference>
<dbReference type="InterPro" id="IPR011538">
    <property type="entry name" value="Nuo51_FMN-bd"/>
</dbReference>
<keyword evidence="11" id="KW-1185">Reference proteome</keyword>
<evidence type="ECO:0000256" key="6">
    <source>
        <dbReference type="ARBA" id="ARBA00023004"/>
    </source>
</evidence>
<dbReference type="NCBIfam" id="TIGR01945">
    <property type="entry name" value="rnfC"/>
    <property type="match status" value="1"/>
</dbReference>
<keyword evidence="5 8" id="KW-0249">Electron transport</keyword>
<feature type="binding site" evidence="8">
    <location>
        <position position="371"/>
    </location>
    <ligand>
        <name>[4Fe-4S] cluster</name>
        <dbReference type="ChEBI" id="CHEBI:49883"/>
        <label>1</label>
    </ligand>
</feature>
<dbReference type="PANTHER" id="PTHR43034">
    <property type="entry name" value="ION-TRANSLOCATING OXIDOREDUCTASE COMPLEX SUBUNIT C"/>
    <property type="match status" value="1"/>
</dbReference>
<evidence type="ECO:0000256" key="8">
    <source>
        <dbReference type="HAMAP-Rule" id="MF_00461"/>
    </source>
</evidence>
<dbReference type="SUPFAM" id="SSF46548">
    <property type="entry name" value="alpha-helical ferredoxin"/>
    <property type="match status" value="1"/>
</dbReference>
<dbReference type="InterPro" id="IPR019554">
    <property type="entry name" value="Soluble_ligand-bd"/>
</dbReference>
<evidence type="ECO:0000256" key="7">
    <source>
        <dbReference type="ARBA" id="ARBA00023014"/>
    </source>
</evidence>
<evidence type="ECO:0000256" key="3">
    <source>
        <dbReference type="ARBA" id="ARBA00022723"/>
    </source>
</evidence>
<gene>
    <name evidence="8" type="primary">rnfC</name>
    <name evidence="10" type="ORF">N7603_00150</name>
</gene>
<dbReference type="InterPro" id="IPR037225">
    <property type="entry name" value="Nuo51_FMN-bd_sf"/>
</dbReference>
<dbReference type="InterPro" id="IPR010208">
    <property type="entry name" value="Ion_transpt_RnfC/RsxC"/>
</dbReference>
<comment type="caution">
    <text evidence="10">The sequence shown here is derived from an EMBL/GenBank/DDBJ whole genome shotgun (WGS) entry which is preliminary data.</text>
</comment>
<feature type="domain" description="4Fe-4S ferredoxin-type" evidence="9">
    <location>
        <begin position="395"/>
        <end position="423"/>
    </location>
</feature>
<feature type="binding site" evidence="8">
    <location>
        <position position="404"/>
    </location>
    <ligand>
        <name>[4Fe-4S] cluster</name>
        <dbReference type="ChEBI" id="CHEBI:49883"/>
        <label>2</label>
    </ligand>
</feature>
<dbReference type="Pfam" id="PF13375">
    <property type="entry name" value="RnfC_N"/>
    <property type="match status" value="1"/>
</dbReference>
<comment type="similarity">
    <text evidence="8">Belongs to the 4Fe4S bacterial-type ferredoxin family. RnfC subfamily.</text>
</comment>
<evidence type="ECO:0000256" key="4">
    <source>
        <dbReference type="ARBA" id="ARBA00022737"/>
    </source>
</evidence>
<keyword evidence="7 8" id="KW-0411">Iron-sulfur</keyword>
<feature type="binding site" evidence="8">
    <location>
        <position position="410"/>
    </location>
    <ligand>
        <name>[4Fe-4S] cluster</name>
        <dbReference type="ChEBI" id="CHEBI:49883"/>
        <label>2</label>
    </ligand>
</feature>
<feature type="binding site" evidence="8">
    <location>
        <position position="368"/>
    </location>
    <ligand>
        <name>[4Fe-4S] cluster</name>
        <dbReference type="ChEBI" id="CHEBI:49883"/>
        <label>1</label>
    </ligand>
</feature>
<dbReference type="InterPro" id="IPR017896">
    <property type="entry name" value="4Fe4S_Fe-S-bd"/>
</dbReference>
<keyword evidence="2 8" id="KW-0004">4Fe-4S</keyword>
<accession>A0ABT2PSY8</accession>
<dbReference type="Pfam" id="PF13237">
    <property type="entry name" value="Fer4_10"/>
    <property type="match status" value="1"/>
</dbReference>
<feature type="binding site" evidence="8">
    <location>
        <position position="407"/>
    </location>
    <ligand>
        <name>[4Fe-4S] cluster</name>
        <dbReference type="ChEBI" id="CHEBI:49883"/>
        <label>2</label>
    </ligand>
</feature>
<dbReference type="PANTHER" id="PTHR43034:SF2">
    <property type="entry name" value="ION-TRANSLOCATING OXIDOREDUCTASE COMPLEX SUBUNIT C"/>
    <property type="match status" value="1"/>
</dbReference>
<dbReference type="SUPFAM" id="SSF142019">
    <property type="entry name" value="Nqo1 FMN-binding domain-like"/>
    <property type="match status" value="1"/>
</dbReference>
<dbReference type="RefSeq" id="WP_262095280.1">
    <property type="nucleotide sequence ID" value="NZ_JAOEGN010000001.1"/>
</dbReference>
<comment type="subcellular location">
    <subcellularLocation>
        <location evidence="8">Cell membrane</location>
        <topology evidence="8">Peripheral membrane protein</topology>
    </subcellularLocation>
</comment>
<keyword evidence="3 8" id="KW-0479">Metal-binding</keyword>
<keyword evidence="8" id="KW-1278">Translocase</keyword>
<dbReference type="Gene3D" id="3.30.70.20">
    <property type="match status" value="1"/>
</dbReference>
<evidence type="ECO:0000259" key="9">
    <source>
        <dbReference type="PROSITE" id="PS51379"/>
    </source>
</evidence>
<reference evidence="11" key="1">
    <citation type="submission" date="2023-07" db="EMBL/GenBank/DDBJ databases">
        <title>Novel Mycoplasma species identified in domestic and wild animals.</title>
        <authorList>
            <person name="Volokhov D.V."/>
            <person name="Furtak V.A."/>
            <person name="Zagorodnyaya T.A."/>
        </authorList>
    </citation>
    <scope>NUCLEOTIDE SEQUENCE [LARGE SCALE GENOMIC DNA]</scope>
    <source>
        <strain evidence="11">92-19</strain>
    </source>
</reference>
<feature type="domain" description="4Fe-4S ferredoxin-type" evidence="9">
    <location>
        <begin position="356"/>
        <end position="385"/>
    </location>
</feature>
<name>A0ABT2PSY8_9MOLU</name>
<evidence type="ECO:0000256" key="5">
    <source>
        <dbReference type="ARBA" id="ARBA00022982"/>
    </source>
</evidence>